<dbReference type="GO" id="GO:0006166">
    <property type="term" value="P:purine ribonucleoside salvage"/>
    <property type="evidence" value="ECO:0007669"/>
    <property type="project" value="TreeGrafter"/>
</dbReference>
<evidence type="ECO:0000313" key="10">
    <source>
        <dbReference type="Proteomes" id="UP000298284"/>
    </source>
</evidence>
<keyword evidence="3" id="KW-0479">Metal-binding</keyword>
<evidence type="ECO:0000313" key="9">
    <source>
        <dbReference type="EMBL" id="TGD79730.1"/>
    </source>
</evidence>
<protein>
    <submittedName>
        <fullName evidence="9">Phospho-sugar mutase</fullName>
    </submittedName>
</protein>
<dbReference type="Pfam" id="PF02880">
    <property type="entry name" value="PGM_PMM_III"/>
    <property type="match status" value="1"/>
</dbReference>
<dbReference type="InterPro" id="IPR005846">
    <property type="entry name" value="A-D-PHexomutase_a/b/a-III"/>
</dbReference>
<evidence type="ECO:0000256" key="3">
    <source>
        <dbReference type="ARBA" id="ARBA00022723"/>
    </source>
</evidence>
<dbReference type="InterPro" id="IPR005845">
    <property type="entry name" value="A-D-PHexomutase_a/b/a-II"/>
</dbReference>
<dbReference type="GO" id="GO:0046872">
    <property type="term" value="F:metal ion binding"/>
    <property type="evidence" value="ECO:0007669"/>
    <property type="project" value="UniProtKB-KW"/>
</dbReference>
<dbReference type="InterPro" id="IPR036900">
    <property type="entry name" value="A-D-PHexomutase_C_sf"/>
</dbReference>
<dbReference type="SUPFAM" id="SSF53738">
    <property type="entry name" value="Phosphoglucomutase, first 3 domains"/>
    <property type="match status" value="3"/>
</dbReference>
<dbReference type="GO" id="GO:0005975">
    <property type="term" value="P:carbohydrate metabolic process"/>
    <property type="evidence" value="ECO:0007669"/>
    <property type="project" value="InterPro"/>
</dbReference>
<dbReference type="InterPro" id="IPR005844">
    <property type="entry name" value="A-D-PHexomutase_a/b/a-I"/>
</dbReference>
<evidence type="ECO:0000256" key="1">
    <source>
        <dbReference type="ARBA" id="ARBA00010231"/>
    </source>
</evidence>
<dbReference type="SUPFAM" id="SSF55957">
    <property type="entry name" value="Phosphoglucomutase, C-terminal domain"/>
    <property type="match status" value="1"/>
</dbReference>
<gene>
    <name evidence="9" type="ORF">EU557_16065</name>
</gene>
<dbReference type="Proteomes" id="UP000298284">
    <property type="component" value="Unassembled WGS sequence"/>
</dbReference>
<accession>A0A4Z0MK43</accession>
<evidence type="ECO:0000256" key="5">
    <source>
        <dbReference type="ARBA" id="ARBA00023235"/>
    </source>
</evidence>
<proteinExistence type="inferred from homology"/>
<dbReference type="CDD" id="cd05799">
    <property type="entry name" value="PGM2"/>
    <property type="match status" value="1"/>
</dbReference>
<evidence type="ECO:0000256" key="4">
    <source>
        <dbReference type="ARBA" id="ARBA00022842"/>
    </source>
</evidence>
<dbReference type="EMBL" id="SRKZ01000004">
    <property type="protein sequence ID" value="TGD79730.1"/>
    <property type="molecule type" value="Genomic_DNA"/>
</dbReference>
<dbReference type="InterPro" id="IPR016055">
    <property type="entry name" value="A-D-PHexomutase_a/b/a-I/II/III"/>
</dbReference>
<dbReference type="Pfam" id="PF02879">
    <property type="entry name" value="PGM_PMM_II"/>
    <property type="match status" value="1"/>
</dbReference>
<evidence type="ECO:0000259" key="6">
    <source>
        <dbReference type="Pfam" id="PF02878"/>
    </source>
</evidence>
<organism evidence="9 10">
    <name type="scientific">Hymenobacter wooponensis</name>
    <dbReference type="NCBI Taxonomy" id="1525360"/>
    <lineage>
        <taxon>Bacteria</taxon>
        <taxon>Pseudomonadati</taxon>
        <taxon>Bacteroidota</taxon>
        <taxon>Cytophagia</taxon>
        <taxon>Cytophagales</taxon>
        <taxon>Hymenobacteraceae</taxon>
        <taxon>Hymenobacter</taxon>
    </lineage>
</organism>
<dbReference type="Gene3D" id="3.30.310.50">
    <property type="entry name" value="Alpha-D-phosphohexomutase, C-terminal domain"/>
    <property type="match status" value="1"/>
</dbReference>
<feature type="domain" description="Alpha-D-phosphohexomutase alpha/beta/alpha" evidence="6">
    <location>
        <begin position="48"/>
        <end position="185"/>
    </location>
</feature>
<feature type="domain" description="Alpha-D-phosphohexomutase alpha/beta/alpha" evidence="7">
    <location>
        <begin position="209"/>
        <end position="312"/>
    </location>
</feature>
<name>A0A4Z0MK43_9BACT</name>
<evidence type="ECO:0000259" key="8">
    <source>
        <dbReference type="Pfam" id="PF02880"/>
    </source>
</evidence>
<sequence length="578" mass="63624">MALTSEIQQKINNWLTDSYDATTHAEIREMVAQNQEDFLNDAFYRNLEFGTGGLRGIMGAGSNRMNRYTLGMATQGLCNYLLQEFPGQEIKVAIAHDSRNNSQEFARIAAGIFSANGITVYLFNALRPTPELSFAIRQLGCQSGCVVTASHNPKEYNGFKVYWNDGAQVVAPHDKNIIEKVNAIHSVAEVKFQADESRIHLIGEDIDAAYLAKVKELSINPAAIQRQHDLKIVYTPLHGTGITLVPKALAQLGFTNVHVVEAQATPDGNFPTVQSPNPEEKVAMQMALDQAKALDADLVIATDPDADRVGIAVKNTHGEWVLVNGNQTAALLTHYLLSARKGAGKMTDQDFIVYTIVTSDVLGDIARANGVTAYQTLTGFKYIAGIIRDLEGQSNYIGGGEESYGYMIGSFVRDKDAISACVMLAEMAAVAKDNGHTLYQEMVHMYVKYGFYKEHLISLTKKGQRGAEEIQEMMRDLRANPPATIAGLPVVELRDYKTGKIRDLRTGLESETGLESSNVLQFILEDGSKISARPSGTEPKIKFYFSVRQPLASEVDFDLADRLAGEKIQRIIDDMQLK</sequence>
<dbReference type="OrthoDB" id="9806956at2"/>
<comment type="caution">
    <text evidence="9">The sequence shown here is derived from an EMBL/GenBank/DDBJ whole genome shotgun (WGS) entry which is preliminary data.</text>
</comment>
<comment type="similarity">
    <text evidence="1">Belongs to the phosphohexose mutase family.</text>
</comment>
<feature type="domain" description="Alpha-D-phosphohexomutase alpha/beta/alpha" evidence="8">
    <location>
        <begin position="324"/>
        <end position="444"/>
    </location>
</feature>
<dbReference type="InterPro" id="IPR005841">
    <property type="entry name" value="Alpha-D-phosphohexomutase_SF"/>
</dbReference>
<dbReference type="AlphaFoldDB" id="A0A4Z0MK43"/>
<reference evidence="9 10" key="1">
    <citation type="submission" date="2019-04" db="EMBL/GenBank/DDBJ databases">
        <authorList>
            <person name="Feng G."/>
            <person name="Zhang J."/>
            <person name="Zhu H."/>
        </authorList>
    </citation>
    <scope>NUCLEOTIDE SEQUENCE [LARGE SCALE GENOMIC DNA]</scope>
    <source>
        <strain evidence="9 10">JCM 19491</strain>
    </source>
</reference>
<dbReference type="PANTHER" id="PTHR45745">
    <property type="entry name" value="PHOSPHOMANNOMUTASE 45A"/>
    <property type="match status" value="1"/>
</dbReference>
<evidence type="ECO:0000259" key="7">
    <source>
        <dbReference type="Pfam" id="PF02879"/>
    </source>
</evidence>
<keyword evidence="5" id="KW-0413">Isomerase</keyword>
<dbReference type="PANTHER" id="PTHR45745:SF1">
    <property type="entry name" value="PHOSPHOGLUCOMUTASE 2B-RELATED"/>
    <property type="match status" value="1"/>
</dbReference>
<dbReference type="RefSeq" id="WP_135531474.1">
    <property type="nucleotide sequence ID" value="NZ_SRKZ01000004.1"/>
</dbReference>
<keyword evidence="2" id="KW-0597">Phosphoprotein</keyword>
<dbReference type="Gene3D" id="3.40.120.10">
    <property type="entry name" value="Alpha-D-Glucose-1,6-Bisphosphate, subunit A, domain 3"/>
    <property type="match status" value="3"/>
</dbReference>
<keyword evidence="10" id="KW-1185">Reference proteome</keyword>
<keyword evidence="4" id="KW-0460">Magnesium</keyword>
<dbReference type="GO" id="GO:0008973">
    <property type="term" value="F:phosphopentomutase activity"/>
    <property type="evidence" value="ECO:0007669"/>
    <property type="project" value="TreeGrafter"/>
</dbReference>
<dbReference type="Pfam" id="PF02878">
    <property type="entry name" value="PGM_PMM_I"/>
    <property type="match status" value="1"/>
</dbReference>
<evidence type="ECO:0000256" key="2">
    <source>
        <dbReference type="ARBA" id="ARBA00022553"/>
    </source>
</evidence>
<dbReference type="PRINTS" id="PR00509">
    <property type="entry name" value="PGMPMM"/>
</dbReference>